<dbReference type="GO" id="GO:0009723">
    <property type="term" value="P:response to ethylene"/>
    <property type="evidence" value="ECO:0007669"/>
    <property type="project" value="TreeGrafter"/>
</dbReference>
<keyword evidence="5 7" id="KW-0804">Transcription</keyword>
<dbReference type="PANTHER" id="PTHR31421">
    <property type="entry name" value="PROTEIN BASIC PENTACYSTEINE3"/>
    <property type="match status" value="1"/>
</dbReference>
<organism evidence="9 10">
    <name type="scientific">Leersia perrieri</name>
    <dbReference type="NCBI Taxonomy" id="77586"/>
    <lineage>
        <taxon>Eukaryota</taxon>
        <taxon>Viridiplantae</taxon>
        <taxon>Streptophyta</taxon>
        <taxon>Embryophyta</taxon>
        <taxon>Tracheophyta</taxon>
        <taxon>Spermatophyta</taxon>
        <taxon>Magnoliopsida</taxon>
        <taxon>Liliopsida</taxon>
        <taxon>Poales</taxon>
        <taxon>Poaceae</taxon>
        <taxon>BOP clade</taxon>
        <taxon>Oryzoideae</taxon>
        <taxon>Oryzeae</taxon>
        <taxon>Oryzinae</taxon>
        <taxon>Leersia</taxon>
    </lineage>
</organism>
<dbReference type="GO" id="GO:0005634">
    <property type="term" value="C:nucleus"/>
    <property type="evidence" value="ECO:0007669"/>
    <property type="project" value="UniProtKB-SubCell"/>
</dbReference>
<evidence type="ECO:0000256" key="1">
    <source>
        <dbReference type="ARBA" id="ARBA00004123"/>
    </source>
</evidence>
<feature type="region of interest" description="Disordered" evidence="8">
    <location>
        <begin position="167"/>
        <end position="222"/>
    </location>
</feature>
<dbReference type="Proteomes" id="UP000032180">
    <property type="component" value="Chromosome 3"/>
</dbReference>
<proteinExistence type="inferred from homology"/>
<dbReference type="Pfam" id="PF06217">
    <property type="entry name" value="GAGA_bind"/>
    <property type="match status" value="1"/>
</dbReference>
<evidence type="ECO:0000256" key="2">
    <source>
        <dbReference type="ARBA" id="ARBA00007911"/>
    </source>
</evidence>
<sequence length="304" mass="33615">MDDDASLSFRNWGFYETMKGNLGLQLMSSVPADQDTKPLLQNGTFLQHHTHHNAPHHPRDCGGGASGGLPTEPPAVHIDFARNDAWMHPSQHQHPHPSQHQHLREQKVHAPPVRVGPAGHIGHPGLGGHAVHHHPTGYGMLPEAHGLHTLQMMQPQEPPPLKEEHISEPLIEENSVVRSELPTKKRKQRQPKTPRPKKPKKPPAPREDGAPNGHAPRRRGPKKALGMVINGGWQSACCTTSISTYPLPMSTKRRGVRIAGRKMSQGAFKKVLEKLAGEGYNLANPIDLKTFWAKHGTNKFVTIR</sequence>
<reference evidence="10" key="2">
    <citation type="submission" date="2013-12" db="EMBL/GenBank/DDBJ databases">
        <authorList>
            <person name="Yu Y."/>
            <person name="Lee S."/>
            <person name="de Baynast K."/>
            <person name="Wissotski M."/>
            <person name="Liu L."/>
            <person name="Talag J."/>
            <person name="Goicoechea J."/>
            <person name="Angelova A."/>
            <person name="Jetty R."/>
            <person name="Kudrna D."/>
            <person name="Golser W."/>
            <person name="Rivera L."/>
            <person name="Zhang J."/>
            <person name="Wing R."/>
        </authorList>
    </citation>
    <scope>NUCLEOTIDE SEQUENCE</scope>
</reference>
<evidence type="ECO:0000313" key="9">
    <source>
        <dbReference type="EnsemblPlants" id="LPERR03G08770.1"/>
    </source>
</evidence>
<dbReference type="AlphaFoldDB" id="A0A0D9VRN8"/>
<dbReference type="GO" id="GO:0003700">
    <property type="term" value="F:DNA-binding transcription factor activity"/>
    <property type="evidence" value="ECO:0007669"/>
    <property type="project" value="UniProtKB-UniRule"/>
</dbReference>
<dbReference type="GO" id="GO:0043565">
    <property type="term" value="F:sequence-specific DNA binding"/>
    <property type="evidence" value="ECO:0007669"/>
    <property type="project" value="TreeGrafter"/>
</dbReference>
<accession>A0A0D9VRN8</accession>
<comment type="subcellular location">
    <subcellularLocation>
        <location evidence="1 7">Nucleus</location>
    </subcellularLocation>
</comment>
<name>A0A0D9VRN8_9ORYZ</name>
<dbReference type="HOGENOM" id="CLU_039119_1_0_1"/>
<reference evidence="9" key="3">
    <citation type="submission" date="2015-04" db="UniProtKB">
        <authorList>
            <consortium name="EnsemblPlants"/>
        </authorList>
    </citation>
    <scope>IDENTIFICATION</scope>
</reference>
<evidence type="ECO:0000256" key="3">
    <source>
        <dbReference type="ARBA" id="ARBA00023015"/>
    </source>
</evidence>
<dbReference type="InterPro" id="IPR010409">
    <property type="entry name" value="GAGA-bd_tscrpt_act"/>
</dbReference>
<evidence type="ECO:0000256" key="7">
    <source>
        <dbReference type="RuleBase" id="RU367160"/>
    </source>
</evidence>
<evidence type="ECO:0000256" key="5">
    <source>
        <dbReference type="ARBA" id="ARBA00023163"/>
    </source>
</evidence>
<evidence type="ECO:0000256" key="6">
    <source>
        <dbReference type="ARBA" id="ARBA00023242"/>
    </source>
</evidence>
<feature type="compositionally biased region" description="Basic residues" evidence="8">
    <location>
        <begin position="91"/>
        <end position="101"/>
    </location>
</feature>
<feature type="compositionally biased region" description="Basic residues" evidence="8">
    <location>
        <begin position="184"/>
        <end position="203"/>
    </location>
</feature>
<comment type="function">
    <text evidence="7">Transcriptional regulator that specifically binds to GA-rich elements (GAGA-repeats) present in regulatory sequences of genes involved in developmental processes.</text>
</comment>
<feature type="region of interest" description="Disordered" evidence="8">
    <location>
        <begin position="88"/>
        <end position="107"/>
    </location>
</feature>
<evidence type="ECO:0000256" key="4">
    <source>
        <dbReference type="ARBA" id="ARBA00023125"/>
    </source>
</evidence>
<dbReference type="SMART" id="SM01226">
    <property type="entry name" value="GAGA_bind"/>
    <property type="match status" value="1"/>
</dbReference>
<dbReference type="PANTHER" id="PTHR31421:SF22">
    <property type="entry name" value="PROTEIN BASIC PENTACYSTEINE3"/>
    <property type="match status" value="1"/>
</dbReference>
<dbReference type="EnsemblPlants" id="LPERR03G08770.1">
    <property type="protein sequence ID" value="LPERR03G08770.1"/>
    <property type="gene ID" value="LPERR03G08770"/>
</dbReference>
<keyword evidence="10" id="KW-1185">Reference proteome</keyword>
<protein>
    <recommendedName>
        <fullName evidence="7">GAGA-binding transcriptional activator</fullName>
    </recommendedName>
</protein>
<dbReference type="eggNOG" id="ENOG502QRPH">
    <property type="taxonomic scope" value="Eukaryota"/>
</dbReference>
<evidence type="ECO:0000313" key="10">
    <source>
        <dbReference type="Proteomes" id="UP000032180"/>
    </source>
</evidence>
<keyword evidence="3 7" id="KW-0805">Transcription regulation</keyword>
<keyword evidence="4 7" id="KW-0238">DNA-binding</keyword>
<evidence type="ECO:0000256" key="8">
    <source>
        <dbReference type="SAM" id="MobiDB-lite"/>
    </source>
</evidence>
<reference evidence="9 10" key="1">
    <citation type="submission" date="2012-08" db="EMBL/GenBank/DDBJ databases">
        <title>Oryza genome evolution.</title>
        <authorList>
            <person name="Wing R.A."/>
        </authorList>
    </citation>
    <scope>NUCLEOTIDE SEQUENCE</scope>
</reference>
<keyword evidence="6 7" id="KW-0539">Nucleus</keyword>
<feature type="region of interest" description="Disordered" evidence="8">
    <location>
        <begin position="50"/>
        <end position="69"/>
    </location>
</feature>
<dbReference type="STRING" id="77586.A0A0D9VRN8"/>
<comment type="similarity">
    <text evidence="2 7">Belongs to the BBR/BPC family.</text>
</comment>
<dbReference type="Gramene" id="LPERR03G08770.1">
    <property type="protein sequence ID" value="LPERR03G08770.1"/>
    <property type="gene ID" value="LPERR03G08770"/>
</dbReference>